<evidence type="ECO:0000313" key="2">
    <source>
        <dbReference type="Proteomes" id="UP000827138"/>
    </source>
</evidence>
<organism evidence="1 2">
    <name type="scientific">Streptomyces akebiae</name>
    <dbReference type="NCBI Taxonomy" id="2865673"/>
    <lineage>
        <taxon>Bacteria</taxon>
        <taxon>Bacillati</taxon>
        <taxon>Actinomycetota</taxon>
        <taxon>Actinomycetes</taxon>
        <taxon>Kitasatosporales</taxon>
        <taxon>Streptomycetaceae</taxon>
        <taxon>Streptomyces</taxon>
    </lineage>
</organism>
<accession>A0ABX8Y207</accession>
<gene>
    <name evidence="1" type="ORF">K1J60_39230</name>
</gene>
<dbReference type="RefSeq" id="WP_220650365.1">
    <property type="nucleotide sequence ID" value="NZ_CP080647.1"/>
</dbReference>
<dbReference type="EMBL" id="CP080647">
    <property type="protein sequence ID" value="QYX81798.1"/>
    <property type="molecule type" value="Genomic_DNA"/>
</dbReference>
<evidence type="ECO:0000313" key="1">
    <source>
        <dbReference type="EMBL" id="QYX81798.1"/>
    </source>
</evidence>
<keyword evidence="2" id="KW-1185">Reference proteome</keyword>
<sequence length="51" mass="5708">MRLDDICPCLSARRGLPLLQDLDGVGVHADFAHATYRTRRDDALARRVDDA</sequence>
<proteinExistence type="predicted"/>
<reference evidence="1 2" key="1">
    <citation type="submission" date="2021-08" db="EMBL/GenBank/DDBJ databases">
        <authorList>
            <person name="Ping M."/>
        </authorList>
    </citation>
    <scope>NUCLEOTIDE SEQUENCE [LARGE SCALE GENOMIC DNA]</scope>
    <source>
        <strain evidence="1 2">MG28</strain>
    </source>
</reference>
<protein>
    <submittedName>
        <fullName evidence="1">Uncharacterized protein</fullName>
    </submittedName>
</protein>
<name>A0ABX8Y207_9ACTN</name>
<dbReference type="Proteomes" id="UP000827138">
    <property type="component" value="Chromosome"/>
</dbReference>